<dbReference type="GO" id="GO:0016020">
    <property type="term" value="C:membrane"/>
    <property type="evidence" value="ECO:0007669"/>
    <property type="project" value="InterPro"/>
</dbReference>
<name>A0A2J6WUY1_9CHLR</name>
<dbReference type="InterPro" id="IPR037185">
    <property type="entry name" value="EmrE-like"/>
</dbReference>
<dbReference type="PANTHER" id="PTHR22911:SF79">
    <property type="entry name" value="MOBA-LIKE NTP TRANSFERASE DOMAIN-CONTAINING PROTEIN"/>
    <property type="match status" value="1"/>
</dbReference>
<proteinExistence type="inferred from homology"/>
<evidence type="ECO:0000313" key="4">
    <source>
        <dbReference type="EMBL" id="PMP74670.1"/>
    </source>
</evidence>
<dbReference type="InterPro" id="IPR000620">
    <property type="entry name" value="EamA_dom"/>
</dbReference>
<organism evidence="4 5">
    <name type="scientific">Chloroflexus aggregans</name>
    <dbReference type="NCBI Taxonomy" id="152260"/>
    <lineage>
        <taxon>Bacteria</taxon>
        <taxon>Bacillati</taxon>
        <taxon>Chloroflexota</taxon>
        <taxon>Chloroflexia</taxon>
        <taxon>Chloroflexales</taxon>
        <taxon>Chloroflexineae</taxon>
        <taxon>Chloroflexaceae</taxon>
        <taxon>Chloroflexus</taxon>
    </lineage>
</organism>
<protein>
    <submittedName>
        <fullName evidence="4">EamA family transporter</fullName>
    </submittedName>
</protein>
<evidence type="ECO:0000313" key="5">
    <source>
        <dbReference type="Proteomes" id="UP000243376"/>
    </source>
</evidence>
<gene>
    <name evidence="4" type="ORF">C0184_14760</name>
</gene>
<evidence type="ECO:0000256" key="1">
    <source>
        <dbReference type="ARBA" id="ARBA00007362"/>
    </source>
</evidence>
<feature type="transmembrane region" description="Helical" evidence="2">
    <location>
        <begin position="51"/>
        <end position="71"/>
    </location>
</feature>
<dbReference type="Pfam" id="PF00892">
    <property type="entry name" value="EamA"/>
    <property type="match status" value="1"/>
</dbReference>
<feature type="transmembrane region" description="Helical" evidence="2">
    <location>
        <begin position="234"/>
        <end position="259"/>
    </location>
</feature>
<comment type="caution">
    <text evidence="4">The sequence shown here is derived from an EMBL/GenBank/DDBJ whole genome shotgun (WGS) entry which is preliminary data.</text>
</comment>
<dbReference type="Proteomes" id="UP000243376">
    <property type="component" value="Unassembled WGS sequence"/>
</dbReference>
<feature type="transmembrane region" description="Helical" evidence="2">
    <location>
        <begin position="271"/>
        <end position="287"/>
    </location>
</feature>
<dbReference type="AlphaFoldDB" id="A0A2J6WUY1"/>
<feature type="transmembrane region" description="Helical" evidence="2">
    <location>
        <begin position="106"/>
        <end position="124"/>
    </location>
</feature>
<feature type="transmembrane region" description="Helical" evidence="2">
    <location>
        <begin position="20"/>
        <end position="39"/>
    </location>
</feature>
<feature type="transmembrane region" description="Helical" evidence="2">
    <location>
        <begin position="293"/>
        <end position="310"/>
    </location>
</feature>
<comment type="similarity">
    <text evidence="1">Belongs to the EamA transporter family.</text>
</comment>
<dbReference type="PANTHER" id="PTHR22911">
    <property type="entry name" value="ACYL-MALONYL CONDENSING ENZYME-RELATED"/>
    <property type="match status" value="1"/>
</dbReference>
<keyword evidence="2" id="KW-0812">Transmembrane</keyword>
<feature type="transmembrane region" description="Helical" evidence="2">
    <location>
        <begin position="169"/>
        <end position="190"/>
    </location>
</feature>
<evidence type="ECO:0000259" key="3">
    <source>
        <dbReference type="Pfam" id="PF00892"/>
    </source>
</evidence>
<feature type="transmembrane region" description="Helical" evidence="2">
    <location>
        <begin position="136"/>
        <end position="154"/>
    </location>
</feature>
<keyword evidence="2" id="KW-0472">Membrane</keyword>
<evidence type="ECO:0000256" key="2">
    <source>
        <dbReference type="SAM" id="Phobius"/>
    </source>
</evidence>
<dbReference type="SUPFAM" id="SSF103481">
    <property type="entry name" value="Multidrug resistance efflux transporter EmrE"/>
    <property type="match status" value="1"/>
</dbReference>
<reference evidence="4 5" key="1">
    <citation type="submission" date="2018-01" db="EMBL/GenBank/DDBJ databases">
        <title>Metagenomic assembled genomes from two thermal pools in the Uzon Caldera, Kamchatka, Russia.</title>
        <authorList>
            <person name="Wilkins L."/>
            <person name="Ettinger C."/>
        </authorList>
    </citation>
    <scope>NUCLEOTIDE SEQUENCE [LARGE SCALE GENOMIC DNA]</scope>
    <source>
        <strain evidence="4">ZAV-02</strain>
    </source>
</reference>
<accession>A0A2J6WUY1</accession>
<feature type="domain" description="EamA" evidence="3">
    <location>
        <begin position="21"/>
        <end position="152"/>
    </location>
</feature>
<feature type="transmembrane region" description="Helical" evidence="2">
    <location>
        <begin position="83"/>
        <end position="100"/>
    </location>
</feature>
<sequence length="316" mass="34403">MLVMSNPSAATATTRTGVTWFWLMVALFAHTGWGAYPVLARYLQTISHLPSMAILTLGNALALLVYLPFAYRYIDCTVWRTPIIWLFALVVSVRAMTNLTSARFTLAIYVQLITLLTPLIVALLSKLFFHERLPPLTLPAIGFSLIGSVLLMSSDLHRGAVLQLTTGDLIGIAIALVSACALALYMILVPRATAAGQVRAEAMLLIQLIALTITCGAMSILLGEQWQQFTVIGYVDWLVFAAFVIFVLLGANLGQIVALRQLGAPLVSSTMGWRLISALGLAALLLGEQLQNGWQILGAMIVVATITVYVRRQYRV</sequence>
<keyword evidence="2" id="KW-1133">Transmembrane helix</keyword>
<dbReference type="EMBL" id="PNIQ01000987">
    <property type="protein sequence ID" value="PMP74670.1"/>
    <property type="molecule type" value="Genomic_DNA"/>
</dbReference>
<feature type="transmembrane region" description="Helical" evidence="2">
    <location>
        <begin position="202"/>
        <end position="222"/>
    </location>
</feature>